<dbReference type="FunFam" id="3.40.640.10:FF:000011">
    <property type="entry name" value="Ornithine aminotransferase"/>
    <property type="match status" value="1"/>
</dbReference>
<dbReference type="OrthoDB" id="10261433at2759"/>
<keyword evidence="7 8" id="KW-0663">Pyridoxal phosphate</keyword>
<dbReference type="STRING" id="1182542.W9Y6T9"/>
<dbReference type="GO" id="GO:0030170">
    <property type="term" value="F:pyridoxal phosphate binding"/>
    <property type="evidence" value="ECO:0007669"/>
    <property type="project" value="InterPro"/>
</dbReference>
<dbReference type="GO" id="GO:0005737">
    <property type="term" value="C:cytoplasm"/>
    <property type="evidence" value="ECO:0007669"/>
    <property type="project" value="TreeGrafter"/>
</dbReference>
<evidence type="ECO:0000256" key="6">
    <source>
        <dbReference type="ARBA" id="ARBA00022679"/>
    </source>
</evidence>
<dbReference type="GO" id="GO:0055129">
    <property type="term" value="P:L-proline biosynthetic process"/>
    <property type="evidence" value="ECO:0007669"/>
    <property type="project" value="UniProtKB-UniPathway"/>
</dbReference>
<dbReference type="GeneID" id="19173384"/>
<dbReference type="Gene3D" id="3.90.1150.10">
    <property type="entry name" value="Aspartate Aminotransferase, domain 1"/>
    <property type="match status" value="1"/>
</dbReference>
<dbReference type="RefSeq" id="XP_007737584.1">
    <property type="nucleotide sequence ID" value="XM_007739394.1"/>
</dbReference>
<dbReference type="GO" id="GO:0010121">
    <property type="term" value="P:L-arginine catabolic process to proline via ornithine"/>
    <property type="evidence" value="ECO:0007669"/>
    <property type="project" value="TreeGrafter"/>
</dbReference>
<dbReference type="Gene3D" id="3.40.640.10">
    <property type="entry name" value="Type I PLP-dependent aspartate aminotransferase-like (Major domain)"/>
    <property type="match status" value="1"/>
</dbReference>
<dbReference type="GO" id="GO:0042802">
    <property type="term" value="F:identical protein binding"/>
    <property type="evidence" value="ECO:0007669"/>
    <property type="project" value="TreeGrafter"/>
</dbReference>
<evidence type="ECO:0000256" key="7">
    <source>
        <dbReference type="ARBA" id="ARBA00022898"/>
    </source>
</evidence>
<keyword evidence="6 9" id="KW-0808">Transferase</keyword>
<dbReference type="GO" id="GO:0004587">
    <property type="term" value="F:ornithine aminotransferase activity"/>
    <property type="evidence" value="ECO:0007669"/>
    <property type="project" value="UniProtKB-EC"/>
</dbReference>
<dbReference type="InterPro" id="IPR015421">
    <property type="entry name" value="PyrdxlP-dep_Trfase_major"/>
</dbReference>
<dbReference type="PANTHER" id="PTHR11986:SF18">
    <property type="entry name" value="ORNITHINE AMINOTRANSFERASE, MITOCHONDRIAL"/>
    <property type="match status" value="1"/>
</dbReference>
<organism evidence="10 11">
    <name type="scientific">Capronia epimyces CBS 606.96</name>
    <dbReference type="NCBI Taxonomy" id="1182542"/>
    <lineage>
        <taxon>Eukaryota</taxon>
        <taxon>Fungi</taxon>
        <taxon>Dikarya</taxon>
        <taxon>Ascomycota</taxon>
        <taxon>Pezizomycotina</taxon>
        <taxon>Eurotiomycetes</taxon>
        <taxon>Chaetothyriomycetidae</taxon>
        <taxon>Chaetothyriales</taxon>
        <taxon>Herpotrichiellaceae</taxon>
        <taxon>Capronia</taxon>
    </lineage>
</organism>
<dbReference type="PIRSF" id="PIRSF000521">
    <property type="entry name" value="Transaminase_4ab_Lys_Orn"/>
    <property type="match status" value="1"/>
</dbReference>
<accession>W9Y6T9</accession>
<evidence type="ECO:0000313" key="11">
    <source>
        <dbReference type="Proteomes" id="UP000019478"/>
    </source>
</evidence>
<dbReference type="InterPro" id="IPR005814">
    <property type="entry name" value="Aminotrans_3"/>
</dbReference>
<comment type="pathway">
    <text evidence="2 9">Amino-acid biosynthesis; L-proline biosynthesis; L-glutamate 5-semialdehyde from L-ornithine: step 1/1.</text>
</comment>
<dbReference type="Pfam" id="PF00202">
    <property type="entry name" value="Aminotran_3"/>
    <property type="match status" value="1"/>
</dbReference>
<gene>
    <name evidence="10" type="ORF">A1O3_09300</name>
</gene>
<dbReference type="GO" id="GO:0019544">
    <property type="term" value="P:L-arginine catabolic process to L-glutamate"/>
    <property type="evidence" value="ECO:0007669"/>
    <property type="project" value="TreeGrafter"/>
</dbReference>
<dbReference type="PROSITE" id="PS00600">
    <property type="entry name" value="AA_TRANSFER_CLASS_3"/>
    <property type="match status" value="1"/>
</dbReference>
<name>W9Y6T9_9EURO</name>
<comment type="caution">
    <text evidence="10">The sequence shown here is derived from an EMBL/GenBank/DDBJ whole genome shotgun (WGS) entry which is preliminary data.</text>
</comment>
<sequence length="466" mass="50384">MAPAKIIDTVLSSSASFSNLTSNGNGVSKSVETSSGTAAAECAVGTKTCLEYDEQYVTRGIPPLPVVLSKAEGARLWDPEGKEYIDFLAGFSVVNQGHCHPRITRAMIDQCQKITLAGRAYHNDQYPVLCKKVCDMFGYDMASSMNSGSEAIDLAIKIARKWGYTVKGIKPNEALVLTCTGNYHGKTLSPLSASDDPDIRNGYGPFMPGVGPFCASRPVRFNHIEDLEAVMEADGPRLAAFLVECVQGYAGCKVATDGYIKAARDLCQKHNVLFIADEIQCGLGRTGHLMAYEREGIKPDMVVLGKALTGGFYPMGMVLGMRETMSQLLTGENSSTFAGSPLGSAVAMAALDVLVDEKLAERAARLGPLVWERLERIKSPALLGFSGRGLFYAVYLDHSHPSGRVTARRLALLLKQRGLLAYSAANRLRVAPPLMIPEKDLWKGIDIIETALNDLVDIEDHIDGED</sequence>
<dbReference type="EC" id="2.6.1.13" evidence="4 9"/>
<dbReference type="InterPro" id="IPR050103">
    <property type="entry name" value="Class-III_PLP-dep_AT"/>
</dbReference>
<keyword evidence="5 9" id="KW-0032">Aminotransferase</keyword>
<proteinExistence type="inferred from homology"/>
<dbReference type="CDD" id="cd00610">
    <property type="entry name" value="OAT_like"/>
    <property type="match status" value="1"/>
</dbReference>
<dbReference type="eggNOG" id="KOG1402">
    <property type="taxonomic scope" value="Eukaryota"/>
</dbReference>
<dbReference type="AlphaFoldDB" id="W9Y6T9"/>
<dbReference type="InterPro" id="IPR015422">
    <property type="entry name" value="PyrdxlP-dep_Trfase_small"/>
</dbReference>
<comment type="similarity">
    <text evidence="3 8">Belongs to the class-III pyridoxal-phosphate-dependent aminotransferase family.</text>
</comment>
<dbReference type="SUPFAM" id="SSF53383">
    <property type="entry name" value="PLP-dependent transferases"/>
    <property type="match status" value="1"/>
</dbReference>
<evidence type="ECO:0000256" key="3">
    <source>
        <dbReference type="ARBA" id="ARBA00008954"/>
    </source>
</evidence>
<dbReference type="PANTHER" id="PTHR11986">
    <property type="entry name" value="AMINOTRANSFERASE CLASS III"/>
    <property type="match status" value="1"/>
</dbReference>
<evidence type="ECO:0000256" key="5">
    <source>
        <dbReference type="ARBA" id="ARBA00022576"/>
    </source>
</evidence>
<evidence type="ECO:0000256" key="9">
    <source>
        <dbReference type="RuleBase" id="RU365036"/>
    </source>
</evidence>
<dbReference type="InterPro" id="IPR015424">
    <property type="entry name" value="PyrdxlP-dep_Trfase"/>
</dbReference>
<comment type="cofactor">
    <cofactor evidence="1 9">
        <name>pyridoxal 5'-phosphate</name>
        <dbReference type="ChEBI" id="CHEBI:597326"/>
    </cofactor>
</comment>
<evidence type="ECO:0000256" key="1">
    <source>
        <dbReference type="ARBA" id="ARBA00001933"/>
    </source>
</evidence>
<evidence type="ECO:0000256" key="2">
    <source>
        <dbReference type="ARBA" id="ARBA00004998"/>
    </source>
</evidence>
<dbReference type="InterPro" id="IPR010164">
    <property type="entry name" value="Orn_aminotrans"/>
</dbReference>
<comment type="catalytic activity">
    <reaction evidence="9">
        <text>a 2-oxocarboxylate + L-ornithine = L-glutamate 5-semialdehyde + an L-alpha-amino acid</text>
        <dbReference type="Rhea" id="RHEA:13877"/>
        <dbReference type="ChEBI" id="CHEBI:35179"/>
        <dbReference type="ChEBI" id="CHEBI:46911"/>
        <dbReference type="ChEBI" id="CHEBI:58066"/>
        <dbReference type="ChEBI" id="CHEBI:59869"/>
        <dbReference type="EC" id="2.6.1.13"/>
    </reaction>
</comment>
<evidence type="ECO:0000313" key="10">
    <source>
        <dbReference type="EMBL" id="EXJ78139.1"/>
    </source>
</evidence>
<evidence type="ECO:0000256" key="4">
    <source>
        <dbReference type="ARBA" id="ARBA00012924"/>
    </source>
</evidence>
<evidence type="ECO:0000256" key="8">
    <source>
        <dbReference type="RuleBase" id="RU003560"/>
    </source>
</evidence>
<dbReference type="UniPathway" id="UPA00098">
    <property type="reaction ID" value="UER00358"/>
</dbReference>
<reference evidence="10 11" key="1">
    <citation type="submission" date="2013-03" db="EMBL/GenBank/DDBJ databases">
        <title>The Genome Sequence of Capronia epimyces CBS 606.96.</title>
        <authorList>
            <consortium name="The Broad Institute Genomics Platform"/>
            <person name="Cuomo C."/>
            <person name="de Hoog S."/>
            <person name="Gorbushina A."/>
            <person name="Walker B."/>
            <person name="Young S.K."/>
            <person name="Zeng Q."/>
            <person name="Gargeya S."/>
            <person name="Fitzgerald M."/>
            <person name="Haas B."/>
            <person name="Abouelleil A."/>
            <person name="Allen A.W."/>
            <person name="Alvarado L."/>
            <person name="Arachchi H.M."/>
            <person name="Berlin A.M."/>
            <person name="Chapman S.B."/>
            <person name="Gainer-Dewar J."/>
            <person name="Goldberg J."/>
            <person name="Griggs A."/>
            <person name="Gujja S."/>
            <person name="Hansen M."/>
            <person name="Howarth C."/>
            <person name="Imamovic A."/>
            <person name="Ireland A."/>
            <person name="Larimer J."/>
            <person name="McCowan C."/>
            <person name="Murphy C."/>
            <person name="Pearson M."/>
            <person name="Poon T.W."/>
            <person name="Priest M."/>
            <person name="Roberts A."/>
            <person name="Saif S."/>
            <person name="Shea T."/>
            <person name="Sisk P."/>
            <person name="Sykes S."/>
            <person name="Wortman J."/>
            <person name="Nusbaum C."/>
            <person name="Birren B."/>
        </authorList>
    </citation>
    <scope>NUCLEOTIDE SEQUENCE [LARGE SCALE GENOMIC DNA]</scope>
    <source>
        <strain evidence="10 11">CBS 606.96</strain>
    </source>
</reference>
<keyword evidence="11" id="KW-1185">Reference proteome</keyword>
<dbReference type="HOGENOM" id="CLU_016922_10_3_1"/>
<dbReference type="InterPro" id="IPR049704">
    <property type="entry name" value="Aminotrans_3_PPA_site"/>
</dbReference>
<protein>
    <recommendedName>
        <fullName evidence="4 9">Ornithine aminotransferase</fullName>
        <ecNumber evidence="4 9">2.6.1.13</ecNumber>
    </recommendedName>
</protein>
<dbReference type="Proteomes" id="UP000019478">
    <property type="component" value="Unassembled WGS sequence"/>
</dbReference>
<dbReference type="NCBIfam" id="TIGR01885">
    <property type="entry name" value="Orn_aminotrans"/>
    <property type="match status" value="1"/>
</dbReference>
<dbReference type="EMBL" id="AMGY01000009">
    <property type="protein sequence ID" value="EXJ78139.1"/>
    <property type="molecule type" value="Genomic_DNA"/>
</dbReference>